<keyword evidence="1" id="KW-0378">Hydrolase</keyword>
<feature type="region of interest" description="Disordered" evidence="2">
    <location>
        <begin position="720"/>
        <end position="848"/>
    </location>
</feature>
<reference evidence="4" key="1">
    <citation type="journal article" date="2023" name="Mol. Phylogenet. Evol.">
        <title>Genome-scale phylogeny and comparative genomics of the fungal order Sordariales.</title>
        <authorList>
            <person name="Hensen N."/>
            <person name="Bonometti L."/>
            <person name="Westerberg I."/>
            <person name="Brannstrom I.O."/>
            <person name="Guillou S."/>
            <person name="Cros-Aarteil S."/>
            <person name="Calhoun S."/>
            <person name="Haridas S."/>
            <person name="Kuo A."/>
            <person name="Mondo S."/>
            <person name="Pangilinan J."/>
            <person name="Riley R."/>
            <person name="LaButti K."/>
            <person name="Andreopoulos B."/>
            <person name="Lipzen A."/>
            <person name="Chen C."/>
            <person name="Yan M."/>
            <person name="Daum C."/>
            <person name="Ng V."/>
            <person name="Clum A."/>
            <person name="Steindorff A."/>
            <person name="Ohm R.A."/>
            <person name="Martin F."/>
            <person name="Silar P."/>
            <person name="Natvig D.O."/>
            <person name="Lalanne C."/>
            <person name="Gautier V."/>
            <person name="Ament-Velasquez S.L."/>
            <person name="Kruys A."/>
            <person name="Hutchinson M.I."/>
            <person name="Powell A.J."/>
            <person name="Barry K."/>
            <person name="Miller A.N."/>
            <person name="Grigoriev I.V."/>
            <person name="Debuchy R."/>
            <person name="Gladieux P."/>
            <person name="Hiltunen Thoren M."/>
            <person name="Johannesson H."/>
        </authorList>
    </citation>
    <scope>NUCLEOTIDE SEQUENCE</scope>
    <source>
        <strain evidence="4">CBS 508.74</strain>
    </source>
</reference>
<feature type="domain" description="USP" evidence="3">
    <location>
        <begin position="308"/>
        <end position="881"/>
    </location>
</feature>
<evidence type="ECO:0000313" key="4">
    <source>
        <dbReference type="EMBL" id="KAK4108738.1"/>
    </source>
</evidence>
<dbReference type="Gene3D" id="3.90.70.10">
    <property type="entry name" value="Cysteine proteinases"/>
    <property type="match status" value="1"/>
</dbReference>
<feature type="compositionally biased region" description="Low complexity" evidence="2">
    <location>
        <begin position="491"/>
        <end position="510"/>
    </location>
</feature>
<dbReference type="EMBL" id="MU853360">
    <property type="protein sequence ID" value="KAK4108738.1"/>
    <property type="molecule type" value="Genomic_DNA"/>
</dbReference>
<dbReference type="GO" id="GO:0005634">
    <property type="term" value="C:nucleus"/>
    <property type="evidence" value="ECO:0007669"/>
    <property type="project" value="TreeGrafter"/>
</dbReference>
<dbReference type="PROSITE" id="PS50235">
    <property type="entry name" value="USP_3"/>
    <property type="match status" value="1"/>
</dbReference>
<dbReference type="InterPro" id="IPR028889">
    <property type="entry name" value="USP"/>
</dbReference>
<dbReference type="GO" id="GO:0006508">
    <property type="term" value="P:proteolysis"/>
    <property type="evidence" value="ECO:0007669"/>
    <property type="project" value="UniProtKB-KW"/>
</dbReference>
<evidence type="ECO:0000313" key="5">
    <source>
        <dbReference type="Proteomes" id="UP001302812"/>
    </source>
</evidence>
<dbReference type="PANTHER" id="PTHR24006:SF904">
    <property type="entry name" value="UBIQUITIN CARBOXYL-TERMINAL HYDROLASE 16"/>
    <property type="match status" value="1"/>
</dbReference>
<dbReference type="AlphaFoldDB" id="A0AAN6QEJ4"/>
<dbReference type="EC" id="3.4.19.12" evidence="1"/>
<organism evidence="4 5">
    <name type="scientific">Canariomyces notabilis</name>
    <dbReference type="NCBI Taxonomy" id="2074819"/>
    <lineage>
        <taxon>Eukaryota</taxon>
        <taxon>Fungi</taxon>
        <taxon>Dikarya</taxon>
        <taxon>Ascomycota</taxon>
        <taxon>Pezizomycotina</taxon>
        <taxon>Sordariomycetes</taxon>
        <taxon>Sordariomycetidae</taxon>
        <taxon>Sordariales</taxon>
        <taxon>Chaetomiaceae</taxon>
        <taxon>Canariomyces</taxon>
    </lineage>
</organism>
<dbReference type="InterPro" id="IPR038765">
    <property type="entry name" value="Papain-like_cys_pep_sf"/>
</dbReference>
<feature type="compositionally biased region" description="Polar residues" evidence="2">
    <location>
        <begin position="771"/>
        <end position="782"/>
    </location>
</feature>
<evidence type="ECO:0000259" key="3">
    <source>
        <dbReference type="PROSITE" id="PS50235"/>
    </source>
</evidence>
<dbReference type="Pfam" id="PF00443">
    <property type="entry name" value="UCH"/>
    <property type="match status" value="1"/>
</dbReference>
<dbReference type="PROSITE" id="PS00973">
    <property type="entry name" value="USP_2"/>
    <property type="match status" value="1"/>
</dbReference>
<dbReference type="Proteomes" id="UP001302812">
    <property type="component" value="Unassembled WGS sequence"/>
</dbReference>
<dbReference type="InterPro" id="IPR050164">
    <property type="entry name" value="Peptidase_C19"/>
</dbReference>
<evidence type="ECO:0000256" key="1">
    <source>
        <dbReference type="RuleBase" id="RU366025"/>
    </source>
</evidence>
<feature type="compositionally biased region" description="Pro residues" evidence="2">
    <location>
        <begin position="129"/>
        <end position="140"/>
    </location>
</feature>
<dbReference type="GO" id="GO:0004843">
    <property type="term" value="F:cysteine-type deubiquitinase activity"/>
    <property type="evidence" value="ECO:0007669"/>
    <property type="project" value="UniProtKB-UniRule"/>
</dbReference>
<keyword evidence="1" id="KW-0645">Protease</keyword>
<dbReference type="GO" id="GO:0016579">
    <property type="term" value="P:protein deubiquitination"/>
    <property type="evidence" value="ECO:0007669"/>
    <property type="project" value="InterPro"/>
</dbReference>
<dbReference type="GeneID" id="89942772"/>
<dbReference type="PROSITE" id="PS00972">
    <property type="entry name" value="USP_1"/>
    <property type="match status" value="1"/>
</dbReference>
<sequence>MQQITDQLPDLEIYQRAYANGAFERLLADVASEADSGPRHLESQDHKLLGYEDPLTREFPQAVASRKLPYGKWHNHLRGNRNQHKDVLSHIIFRLLESNPTVLRNADDLRAIESNIEGCRSYSYWRHPSPSPATTPPPVKPVESMSPGAKTRAQARQEFKAGRDALLRIVRRLSAGSSGRTIYIVVDRPESCEGDCINLLLNALFDLVMDGDDPEKKARVMVWVVLREEFWTAANWLEGLNDQDRAMGLESVIEGTYILRSPAVTYAAGASLAAITLIYVFGPTYFLDSDPSRSSNGAFSSRKSGGVVGLSNPANDCFINSVLQALAGLGDLRVYLIREIHRRTLDDDSIYTQSVPPGALAGKEADGLPPRFSKDMPEWKLEGLQTGTVTKSLKDILDALNERPLYKKTISAAPFVRALEEAFRQRVSRQQQDAQEFLQIVAERLRDEYHAGRRARLFAIQAAYPGTGLPSTQPAVDDAGDVSSVPLQGMGSPAAATTPDAATGPGAGSAQVVLHKGEEEEEGFPLEGRFESQIECLTCGFKPRPTESTFCTLTLNVPQTQTTTLSACFDGMFKTEYIDDFKCEKCRLLHAVTLFESEARRSTSEVAKAKAEAAVKALRDAIETDPEKPPVDITLPDMRYAPRRRIARHIRLTAFPKILAVHLSRSIFDASRHSLKNSAKVAFPERLPLGGLLQQRKYVLIGVVTHKGSHHSGHYESFRRQNMYPPFSNPGTFQPSGAYSKAASPASTPRSHSLRGEVDGDALTPPRYSLASESGPNSSRPSLDSAVTPVAGSGVDRTGVAPATASPRPNSSRIPSGSLPPVGTSKTGDDITGKAVAPSKHKQRKPQARWWRISDDKVKEATTRDVLSMQREVYLLFYELEKASA</sequence>
<dbReference type="RefSeq" id="XP_064666308.1">
    <property type="nucleotide sequence ID" value="XM_064818646.1"/>
</dbReference>
<feature type="region of interest" description="Disordered" evidence="2">
    <location>
        <begin position="469"/>
        <end position="510"/>
    </location>
</feature>
<evidence type="ECO:0000256" key="2">
    <source>
        <dbReference type="SAM" id="MobiDB-lite"/>
    </source>
</evidence>
<name>A0AAN6QEJ4_9PEZI</name>
<keyword evidence="1" id="KW-0833">Ubl conjugation pathway</keyword>
<comment type="similarity">
    <text evidence="1">Belongs to the peptidase C19 family.</text>
</comment>
<dbReference type="InterPro" id="IPR001394">
    <property type="entry name" value="Peptidase_C19_UCH"/>
</dbReference>
<dbReference type="InterPro" id="IPR018200">
    <property type="entry name" value="USP_CS"/>
</dbReference>
<protein>
    <recommendedName>
        <fullName evidence="1">Ubiquitin carboxyl-terminal hydrolase</fullName>
        <ecNumber evidence="1">3.4.19.12</ecNumber>
    </recommendedName>
</protein>
<reference evidence="4" key="2">
    <citation type="submission" date="2023-05" db="EMBL/GenBank/DDBJ databases">
        <authorList>
            <consortium name="Lawrence Berkeley National Laboratory"/>
            <person name="Steindorff A."/>
            <person name="Hensen N."/>
            <person name="Bonometti L."/>
            <person name="Westerberg I."/>
            <person name="Brannstrom I.O."/>
            <person name="Guillou S."/>
            <person name="Cros-Aarteil S."/>
            <person name="Calhoun S."/>
            <person name="Haridas S."/>
            <person name="Kuo A."/>
            <person name="Mondo S."/>
            <person name="Pangilinan J."/>
            <person name="Riley R."/>
            <person name="Labutti K."/>
            <person name="Andreopoulos B."/>
            <person name="Lipzen A."/>
            <person name="Chen C."/>
            <person name="Yanf M."/>
            <person name="Daum C."/>
            <person name="Ng V."/>
            <person name="Clum A."/>
            <person name="Ohm R."/>
            <person name="Martin F."/>
            <person name="Silar P."/>
            <person name="Natvig D."/>
            <person name="Lalanne C."/>
            <person name="Gautier V."/>
            <person name="Ament-Velasquez S.L."/>
            <person name="Kruys A."/>
            <person name="Hutchinson M.I."/>
            <person name="Powell A.J."/>
            <person name="Barry K."/>
            <person name="Miller A.N."/>
            <person name="Grigoriev I.V."/>
            <person name="Debuchy R."/>
            <person name="Gladieux P."/>
            <person name="Thoren M.H."/>
            <person name="Johannesson H."/>
        </authorList>
    </citation>
    <scope>NUCLEOTIDE SEQUENCE</scope>
    <source>
        <strain evidence="4">CBS 508.74</strain>
    </source>
</reference>
<comment type="catalytic activity">
    <reaction evidence="1">
        <text>Thiol-dependent hydrolysis of ester, thioester, amide, peptide and isopeptide bonds formed by the C-terminal Gly of ubiquitin (a 76-residue protein attached to proteins as an intracellular targeting signal).</text>
        <dbReference type="EC" id="3.4.19.12"/>
    </reaction>
</comment>
<dbReference type="SUPFAM" id="SSF54001">
    <property type="entry name" value="Cysteine proteinases"/>
    <property type="match status" value="1"/>
</dbReference>
<proteinExistence type="inferred from homology"/>
<gene>
    <name evidence="4" type="ORF">N656DRAFT_831999</name>
</gene>
<dbReference type="CDD" id="cd02662">
    <property type="entry name" value="Peptidase_C19F"/>
    <property type="match status" value="1"/>
</dbReference>
<keyword evidence="1" id="KW-0788">Thiol protease</keyword>
<dbReference type="GO" id="GO:0005829">
    <property type="term" value="C:cytosol"/>
    <property type="evidence" value="ECO:0007669"/>
    <property type="project" value="TreeGrafter"/>
</dbReference>
<keyword evidence="5" id="KW-1185">Reference proteome</keyword>
<dbReference type="PANTHER" id="PTHR24006">
    <property type="entry name" value="UBIQUITIN CARBOXYL-TERMINAL HYDROLASE"/>
    <property type="match status" value="1"/>
</dbReference>
<comment type="caution">
    <text evidence="4">The sequence shown here is derived from an EMBL/GenBank/DDBJ whole genome shotgun (WGS) entry which is preliminary data.</text>
</comment>
<feature type="region of interest" description="Disordered" evidence="2">
    <location>
        <begin position="127"/>
        <end position="146"/>
    </location>
</feature>
<accession>A0AAN6QEJ4</accession>